<name>A0A1G2SGE0_9BACT</name>
<organism evidence="1 2">
    <name type="scientific">Candidatus Yonathbacteria bacterium RIFCSPLOWO2_01_FULL_47_33b</name>
    <dbReference type="NCBI Taxonomy" id="1802727"/>
    <lineage>
        <taxon>Bacteria</taxon>
        <taxon>Candidatus Yonathiibacteriota</taxon>
    </lineage>
</organism>
<protein>
    <submittedName>
        <fullName evidence="1">Uncharacterized protein</fullName>
    </submittedName>
</protein>
<evidence type="ECO:0000313" key="1">
    <source>
        <dbReference type="EMBL" id="OHA84100.1"/>
    </source>
</evidence>
<proteinExistence type="predicted"/>
<evidence type="ECO:0000313" key="2">
    <source>
        <dbReference type="Proteomes" id="UP000177987"/>
    </source>
</evidence>
<gene>
    <name evidence="1" type="ORF">A2937_02805</name>
</gene>
<dbReference type="STRING" id="1802727.A2937_02805"/>
<sequence>MNICKALAQYQVIESLNAKRVVVAYLESLLKKGGLPHQSLVFLNTEIDQLSREIEILNRALGYYRKPSISVRA</sequence>
<reference evidence="1 2" key="1">
    <citation type="journal article" date="2016" name="Nat. Commun.">
        <title>Thousands of microbial genomes shed light on interconnected biogeochemical processes in an aquifer system.</title>
        <authorList>
            <person name="Anantharaman K."/>
            <person name="Brown C.T."/>
            <person name="Hug L.A."/>
            <person name="Sharon I."/>
            <person name="Castelle C.J."/>
            <person name="Probst A.J."/>
            <person name="Thomas B.C."/>
            <person name="Singh A."/>
            <person name="Wilkins M.J."/>
            <person name="Karaoz U."/>
            <person name="Brodie E.L."/>
            <person name="Williams K.H."/>
            <person name="Hubbard S.S."/>
            <person name="Banfield J.F."/>
        </authorList>
    </citation>
    <scope>NUCLEOTIDE SEQUENCE [LARGE SCALE GENOMIC DNA]</scope>
</reference>
<dbReference type="EMBL" id="MHUW01000007">
    <property type="protein sequence ID" value="OHA84100.1"/>
    <property type="molecule type" value="Genomic_DNA"/>
</dbReference>
<dbReference type="Proteomes" id="UP000177987">
    <property type="component" value="Unassembled WGS sequence"/>
</dbReference>
<dbReference type="AlphaFoldDB" id="A0A1G2SGE0"/>
<comment type="caution">
    <text evidence="1">The sequence shown here is derived from an EMBL/GenBank/DDBJ whole genome shotgun (WGS) entry which is preliminary data.</text>
</comment>
<accession>A0A1G2SGE0</accession>